<evidence type="ECO:0000313" key="1">
    <source>
        <dbReference type="EMBL" id="KAJ1673331.1"/>
    </source>
</evidence>
<accession>A0ACC1HDC5</accession>
<evidence type="ECO:0000313" key="2">
    <source>
        <dbReference type="Proteomes" id="UP001145114"/>
    </source>
</evidence>
<name>A0ACC1HDC5_9FUNG</name>
<reference evidence="1" key="1">
    <citation type="submission" date="2022-06" db="EMBL/GenBank/DDBJ databases">
        <title>Phylogenomic reconstructions and comparative analyses of Kickxellomycotina fungi.</title>
        <authorList>
            <person name="Reynolds N.K."/>
            <person name="Stajich J.E."/>
            <person name="Barry K."/>
            <person name="Grigoriev I.V."/>
            <person name="Crous P."/>
            <person name="Smith M.E."/>
        </authorList>
    </citation>
    <scope>NUCLEOTIDE SEQUENCE</scope>
    <source>
        <strain evidence="1">RSA 2271</strain>
    </source>
</reference>
<gene>
    <name evidence="1" type="ORF">EV182_005445</name>
</gene>
<organism evidence="1 2">
    <name type="scientific">Spiromyces aspiralis</name>
    <dbReference type="NCBI Taxonomy" id="68401"/>
    <lineage>
        <taxon>Eukaryota</taxon>
        <taxon>Fungi</taxon>
        <taxon>Fungi incertae sedis</taxon>
        <taxon>Zoopagomycota</taxon>
        <taxon>Kickxellomycotina</taxon>
        <taxon>Kickxellomycetes</taxon>
        <taxon>Kickxellales</taxon>
        <taxon>Kickxellaceae</taxon>
        <taxon>Spiromyces</taxon>
    </lineage>
</organism>
<keyword evidence="2" id="KW-1185">Reference proteome</keyword>
<comment type="caution">
    <text evidence="1">The sequence shown here is derived from an EMBL/GenBank/DDBJ whole genome shotgun (WGS) entry which is preliminary data.</text>
</comment>
<sequence>MARQDESAPIAAMSALKEFTKQIQPNTVSELIMSVRDAVLELKQATNNSISVSAGCDLFLQRAKRLALG</sequence>
<dbReference type="EMBL" id="JAMZIH010007080">
    <property type="protein sequence ID" value="KAJ1673331.1"/>
    <property type="molecule type" value="Genomic_DNA"/>
</dbReference>
<proteinExistence type="predicted"/>
<dbReference type="Proteomes" id="UP001145114">
    <property type="component" value="Unassembled WGS sequence"/>
</dbReference>
<feature type="non-terminal residue" evidence="1">
    <location>
        <position position="69"/>
    </location>
</feature>
<protein>
    <submittedName>
        <fullName evidence="1">Uncharacterized protein</fullName>
    </submittedName>
</protein>